<evidence type="ECO:0000256" key="13">
    <source>
        <dbReference type="ARBA" id="ARBA00024531"/>
    </source>
</evidence>
<comment type="cofactor">
    <cofactor evidence="1">
        <name>Ca(2+)</name>
        <dbReference type="ChEBI" id="CHEBI:29108"/>
    </cofactor>
</comment>
<dbReference type="PANTHER" id="PTHR45792">
    <property type="entry name" value="DIACYLGLYCEROL LIPASE HOMOLOG-RELATED"/>
    <property type="match status" value="1"/>
</dbReference>
<dbReference type="GO" id="GO:0019369">
    <property type="term" value="P:arachidonate metabolic process"/>
    <property type="evidence" value="ECO:0007669"/>
    <property type="project" value="TreeGrafter"/>
</dbReference>
<evidence type="ECO:0000256" key="5">
    <source>
        <dbReference type="ARBA" id="ARBA00022692"/>
    </source>
</evidence>
<evidence type="ECO:0000256" key="6">
    <source>
        <dbReference type="ARBA" id="ARBA00022723"/>
    </source>
</evidence>
<dbReference type="Gene3D" id="3.40.50.1820">
    <property type="entry name" value="alpha/beta hydrolase"/>
    <property type="match status" value="1"/>
</dbReference>
<feature type="domain" description="Fungal lipase-type" evidence="15">
    <location>
        <begin position="333"/>
        <end position="471"/>
    </location>
</feature>
<evidence type="ECO:0000256" key="3">
    <source>
        <dbReference type="ARBA" id="ARBA00022475"/>
    </source>
</evidence>
<dbReference type="CDD" id="cd00519">
    <property type="entry name" value="Lipase_3"/>
    <property type="match status" value="1"/>
</dbReference>
<proteinExistence type="predicted"/>
<keyword evidence="9" id="KW-0442">Lipid degradation</keyword>
<accession>A0AB34J1P3</accession>
<dbReference type="EMBL" id="JBGBPQ010000015">
    <property type="protein sequence ID" value="KAL1510599.1"/>
    <property type="molecule type" value="Genomic_DNA"/>
</dbReference>
<evidence type="ECO:0000256" key="8">
    <source>
        <dbReference type="ARBA" id="ARBA00022837"/>
    </source>
</evidence>
<sequence>MAGSTLLPTMGETPPATDPVLLLEAIDAPSDASAAEPPLLSPSPSPLPLPAAAALPPQLVTTPSGRMIALGLTRDALPLASAASSLLFGLSARAADAGFSAGDRVLGAASSAALAAAAATAALGATGAVAPPLVAGVCAGAAAVKAGHWSLLAAAYTTRASLDCARRAAAAAADAADGALDAAGVPSAAAAALSLAVGGDAADALAFTRRLGADFALRLPADMSWRHAAAAARALAWLQRVGVPRDVAARGAPPAAAEWRLLRRYLRFTLGAYGGVALLAMRVLPAAPARSDALTICALCGVPPEDVVFADWHSATYKPGHYVAIDRRTAAVVLAVRGTVRAQDVLTDLMCSGAAFAPPWGGEGAHAAHDGMLRAATRMRDELLRGGGPLDAALRACPGYSLVLCGHSLGAGIATLLAALLGPSLHLAGEAEARAVRCYAFAPPATLSLALCRRMAHVTSVIETSDVVPRFGHATTEELVDFLAALHREVGLLDRIAQRRDEALAADAGQEHELRHHAWAQSLLVWLQLEYGARPKLYPAGKVLWRRSEQLEFGVVDPSEFGSILLTGSEMFSAHLPSAYARAILGGIPLTLVDQID</sequence>
<keyword evidence="3" id="KW-1003">Cell membrane</keyword>
<evidence type="ECO:0000256" key="12">
    <source>
        <dbReference type="ARBA" id="ARBA00023136"/>
    </source>
</evidence>
<comment type="catalytic activity">
    <reaction evidence="13">
        <text>a 1,2-diacyl-sn-glycerol + H2O = a 2-acylglycerol + a fatty acid + H(+)</text>
        <dbReference type="Rhea" id="RHEA:33275"/>
        <dbReference type="ChEBI" id="CHEBI:15377"/>
        <dbReference type="ChEBI" id="CHEBI:15378"/>
        <dbReference type="ChEBI" id="CHEBI:17389"/>
        <dbReference type="ChEBI" id="CHEBI:17815"/>
        <dbReference type="ChEBI" id="CHEBI:28868"/>
        <dbReference type="EC" id="3.1.1.116"/>
    </reaction>
    <physiologicalReaction direction="left-to-right" evidence="13">
        <dbReference type="Rhea" id="RHEA:33276"/>
    </physiologicalReaction>
</comment>
<evidence type="ECO:0000256" key="11">
    <source>
        <dbReference type="ARBA" id="ARBA00023098"/>
    </source>
</evidence>
<evidence type="ECO:0000256" key="14">
    <source>
        <dbReference type="ARBA" id="ARBA00026104"/>
    </source>
</evidence>
<keyword evidence="5" id="KW-0812">Transmembrane</keyword>
<dbReference type="InterPro" id="IPR029058">
    <property type="entry name" value="AB_hydrolase_fold"/>
</dbReference>
<dbReference type="GO" id="GO:0016298">
    <property type="term" value="F:lipase activity"/>
    <property type="evidence" value="ECO:0007669"/>
    <property type="project" value="TreeGrafter"/>
</dbReference>
<evidence type="ECO:0000313" key="17">
    <source>
        <dbReference type="Proteomes" id="UP001515480"/>
    </source>
</evidence>
<dbReference type="Proteomes" id="UP001515480">
    <property type="component" value="Unassembled WGS sequence"/>
</dbReference>
<dbReference type="GO" id="GO:0046872">
    <property type="term" value="F:metal ion binding"/>
    <property type="evidence" value="ECO:0007669"/>
    <property type="project" value="UniProtKB-KW"/>
</dbReference>
<evidence type="ECO:0000259" key="15">
    <source>
        <dbReference type="Pfam" id="PF01764"/>
    </source>
</evidence>
<keyword evidence="11" id="KW-0443">Lipid metabolism</keyword>
<comment type="subcellular location">
    <subcellularLocation>
        <location evidence="2">Cell membrane</location>
        <topology evidence="2">Multi-pass membrane protein</topology>
    </subcellularLocation>
</comment>
<evidence type="ECO:0000313" key="16">
    <source>
        <dbReference type="EMBL" id="KAL1510599.1"/>
    </source>
</evidence>
<evidence type="ECO:0000256" key="10">
    <source>
        <dbReference type="ARBA" id="ARBA00022989"/>
    </source>
</evidence>
<evidence type="ECO:0000256" key="4">
    <source>
        <dbReference type="ARBA" id="ARBA00022553"/>
    </source>
</evidence>
<protein>
    <recommendedName>
        <fullName evidence="14">sn-1-specific diacylglycerol lipase</fullName>
        <ecNumber evidence="14">3.1.1.116</ecNumber>
    </recommendedName>
</protein>
<dbReference type="EC" id="3.1.1.116" evidence="14"/>
<organism evidence="16 17">
    <name type="scientific">Prymnesium parvum</name>
    <name type="common">Toxic golden alga</name>
    <dbReference type="NCBI Taxonomy" id="97485"/>
    <lineage>
        <taxon>Eukaryota</taxon>
        <taxon>Haptista</taxon>
        <taxon>Haptophyta</taxon>
        <taxon>Prymnesiophyceae</taxon>
        <taxon>Prymnesiales</taxon>
        <taxon>Prymnesiaceae</taxon>
        <taxon>Prymnesium</taxon>
    </lineage>
</organism>
<name>A0AB34J1P3_PRYPA</name>
<comment type="caution">
    <text evidence="16">The sequence shown here is derived from an EMBL/GenBank/DDBJ whole genome shotgun (WGS) entry which is preliminary data.</text>
</comment>
<keyword evidence="10" id="KW-1133">Transmembrane helix</keyword>
<evidence type="ECO:0000256" key="9">
    <source>
        <dbReference type="ARBA" id="ARBA00022963"/>
    </source>
</evidence>
<dbReference type="GO" id="GO:0005886">
    <property type="term" value="C:plasma membrane"/>
    <property type="evidence" value="ECO:0007669"/>
    <property type="project" value="UniProtKB-SubCell"/>
</dbReference>
<keyword evidence="8" id="KW-0106">Calcium</keyword>
<dbReference type="InterPro" id="IPR052214">
    <property type="entry name" value="DAG_Lipase-Related"/>
</dbReference>
<evidence type="ECO:0000256" key="2">
    <source>
        <dbReference type="ARBA" id="ARBA00004651"/>
    </source>
</evidence>
<dbReference type="Pfam" id="PF01764">
    <property type="entry name" value="Lipase_3"/>
    <property type="match status" value="1"/>
</dbReference>
<keyword evidence="17" id="KW-1185">Reference proteome</keyword>
<reference evidence="16 17" key="1">
    <citation type="journal article" date="2024" name="Science">
        <title>Giant polyketide synthase enzymes in the biosynthesis of giant marine polyether toxins.</title>
        <authorList>
            <person name="Fallon T.R."/>
            <person name="Shende V.V."/>
            <person name="Wierzbicki I.H."/>
            <person name="Pendleton A.L."/>
            <person name="Watervoot N.F."/>
            <person name="Auber R.P."/>
            <person name="Gonzalez D.J."/>
            <person name="Wisecaver J.H."/>
            <person name="Moore B.S."/>
        </authorList>
    </citation>
    <scope>NUCLEOTIDE SEQUENCE [LARGE SCALE GENOMIC DNA]</scope>
    <source>
        <strain evidence="16 17">12B1</strain>
    </source>
</reference>
<dbReference type="AlphaFoldDB" id="A0AB34J1P3"/>
<dbReference type="SUPFAM" id="SSF53474">
    <property type="entry name" value="alpha/beta-Hydrolases"/>
    <property type="match status" value="1"/>
</dbReference>
<dbReference type="GO" id="GO:0046340">
    <property type="term" value="P:diacylglycerol catabolic process"/>
    <property type="evidence" value="ECO:0007669"/>
    <property type="project" value="TreeGrafter"/>
</dbReference>
<keyword evidence="12" id="KW-0472">Membrane</keyword>
<keyword evidence="4" id="KW-0597">Phosphoprotein</keyword>
<keyword evidence="7" id="KW-0378">Hydrolase</keyword>
<keyword evidence="6" id="KW-0479">Metal-binding</keyword>
<gene>
    <name evidence="16" type="ORF">AB1Y20_006900</name>
</gene>
<evidence type="ECO:0000256" key="7">
    <source>
        <dbReference type="ARBA" id="ARBA00022801"/>
    </source>
</evidence>
<dbReference type="InterPro" id="IPR002921">
    <property type="entry name" value="Fungal_lipase-type"/>
</dbReference>
<evidence type="ECO:0000256" key="1">
    <source>
        <dbReference type="ARBA" id="ARBA00001913"/>
    </source>
</evidence>
<dbReference type="PANTHER" id="PTHR45792:SF7">
    <property type="entry name" value="PUTATIVE (AFU_ORTHOLOGUE AFUA_6G02710)-RELATED"/>
    <property type="match status" value="1"/>
</dbReference>